<evidence type="ECO:0000313" key="4">
    <source>
        <dbReference type="Proteomes" id="UP000006062"/>
    </source>
</evidence>
<evidence type="ECO:0000256" key="1">
    <source>
        <dbReference type="SAM" id="Phobius"/>
    </source>
</evidence>
<dbReference type="AlphaFoldDB" id="I3YDR1"/>
<keyword evidence="1" id="KW-0472">Membrane</keyword>
<accession>I3YDR1</accession>
<feature type="transmembrane region" description="Helical" evidence="1">
    <location>
        <begin position="36"/>
        <end position="62"/>
    </location>
</feature>
<keyword evidence="1" id="KW-0812">Transmembrane</keyword>
<dbReference type="eggNOG" id="COG1463">
    <property type="taxonomic scope" value="Bacteria"/>
</dbReference>
<keyword evidence="4" id="KW-1185">Reference proteome</keyword>
<dbReference type="KEGG" id="tvi:Thivi_3254"/>
<dbReference type="RefSeq" id="WP_014779540.1">
    <property type="nucleotide sequence ID" value="NC_018012.1"/>
</dbReference>
<proteinExistence type="predicted"/>
<dbReference type="Pfam" id="PF02470">
    <property type="entry name" value="MlaD"/>
    <property type="match status" value="1"/>
</dbReference>
<dbReference type="InterPro" id="IPR003399">
    <property type="entry name" value="Mce/MlaD"/>
</dbReference>
<feature type="domain" description="Mce/MlaD" evidence="2">
    <location>
        <begin position="65"/>
        <end position="172"/>
    </location>
</feature>
<protein>
    <submittedName>
        <fullName evidence="3">ABC-type transport system involved in resistance to organic solvents, periplasmic component</fullName>
    </submittedName>
</protein>
<dbReference type="InterPro" id="IPR052336">
    <property type="entry name" value="MlaD_Phospholipid_Transporter"/>
</dbReference>
<gene>
    <name evidence="3" type="ordered locus">Thivi_3254</name>
</gene>
<dbReference type="Proteomes" id="UP000006062">
    <property type="component" value="Chromosome"/>
</dbReference>
<evidence type="ECO:0000313" key="3">
    <source>
        <dbReference type="EMBL" id="AFL75129.1"/>
    </source>
</evidence>
<dbReference type="HOGENOM" id="CLU_729441_0_0_6"/>
<evidence type="ECO:0000259" key="2">
    <source>
        <dbReference type="Pfam" id="PF02470"/>
    </source>
</evidence>
<dbReference type="OrthoDB" id="6193911at2"/>
<sequence length="379" mass="40689">MNLDEGPSSHRLERLYAPPEIGAPGKRQARAQRRDLLLAGLFVLAMAAVLVGALALLLPGLFGRAYRVDAYFLNADGLEVGIQVIQEGYVIGLVERVTPVFPGRNADPQGASLKAGSGNCPPFADAPSRHPALPCFRATLRIKDAWPVPRDSVAQLGSAGLLKGDAVKIRPGQALDLLADGAVIDAQGREADLLAQVGNLTDTLKTLVDETVAPALISLRDQIKTIETLIGTGEEQGDNRARLAGAFENLRELSERLKASIDPQAIAAILASVRTLSDNLAGMSTEFSGSTDDLQRAVTNYGELAVDLRGLVRDNRPALQRTLDDTQFLLQELATALTPILTNIEDATRNLSALARELRADPATILKSREVEEKTPWFQ</sequence>
<dbReference type="PANTHER" id="PTHR33371:SF4">
    <property type="entry name" value="INTERMEMBRANE PHOSPHOLIPID TRANSPORT SYSTEM BINDING PROTEIN MLAD"/>
    <property type="match status" value="1"/>
</dbReference>
<dbReference type="EMBL" id="CP003154">
    <property type="protein sequence ID" value="AFL75129.1"/>
    <property type="molecule type" value="Genomic_DNA"/>
</dbReference>
<dbReference type="STRING" id="765911.Thivi_3254"/>
<dbReference type="PANTHER" id="PTHR33371">
    <property type="entry name" value="INTERMEMBRANE PHOSPHOLIPID TRANSPORT SYSTEM BINDING PROTEIN MLAD-RELATED"/>
    <property type="match status" value="1"/>
</dbReference>
<reference evidence="3 4" key="1">
    <citation type="submission" date="2012-06" db="EMBL/GenBank/DDBJ databases">
        <title>Complete sequence of Thiocystis violascens DSM 198.</title>
        <authorList>
            <consortium name="US DOE Joint Genome Institute"/>
            <person name="Lucas S."/>
            <person name="Han J."/>
            <person name="Lapidus A."/>
            <person name="Cheng J.-F."/>
            <person name="Goodwin L."/>
            <person name="Pitluck S."/>
            <person name="Peters L."/>
            <person name="Ovchinnikova G."/>
            <person name="Teshima H."/>
            <person name="Detter J.C."/>
            <person name="Han C."/>
            <person name="Tapia R."/>
            <person name="Land M."/>
            <person name="Hauser L."/>
            <person name="Kyrpides N."/>
            <person name="Ivanova N."/>
            <person name="Pagani I."/>
            <person name="Vogl K."/>
            <person name="Liu Z."/>
            <person name="Frigaard N.-U."/>
            <person name="Bryant D."/>
            <person name="Woyke T."/>
        </authorList>
    </citation>
    <scope>NUCLEOTIDE SEQUENCE [LARGE SCALE GENOMIC DNA]</scope>
    <source>
        <strain evidence="4">ATCC 17096 / DSM 198 / 6111</strain>
    </source>
</reference>
<name>I3YDR1_THIV6</name>
<organism evidence="3 4">
    <name type="scientific">Thiocystis violascens (strain ATCC 17096 / DSM 198 / 6111)</name>
    <name type="common">Chromatium violascens</name>
    <dbReference type="NCBI Taxonomy" id="765911"/>
    <lineage>
        <taxon>Bacteria</taxon>
        <taxon>Pseudomonadati</taxon>
        <taxon>Pseudomonadota</taxon>
        <taxon>Gammaproteobacteria</taxon>
        <taxon>Chromatiales</taxon>
        <taxon>Chromatiaceae</taxon>
        <taxon>Thiocystis</taxon>
    </lineage>
</organism>
<keyword evidence="1" id="KW-1133">Transmembrane helix</keyword>